<keyword evidence="2" id="KW-0341">Growth regulation</keyword>
<keyword evidence="1" id="KW-0813">Transport</keyword>
<evidence type="ECO:0000256" key="1">
    <source>
        <dbReference type="ARBA" id="ARBA00022448"/>
    </source>
</evidence>
<dbReference type="EMBL" id="KK784908">
    <property type="protein sequence ID" value="KDO64248.1"/>
    <property type="molecule type" value="Genomic_DNA"/>
</dbReference>
<accession>A0A067FAA6</accession>
<gene>
    <name evidence="4" type="ORF">CISIN_1g037795mg</name>
</gene>
<dbReference type="Proteomes" id="UP000027120">
    <property type="component" value="Unassembled WGS sequence"/>
</dbReference>
<sequence>FVNNGDAVNQWNEINGRLEISTECAVNASTSNESTPEENWSLPFVKHSSILRAIEPMGVFQKMPQKPHFNLLDGSKDMYLEGLVTGYMLTFANVVEQTSKLQVSDPTSIFNGMFEALLNLESHGFDVKTVHSCLSEMQSIKEKHEQLQEQLLEYECHILEQTSEQSKITVELDHVVKEIKMLEESKAKLTSKNESEIAASKSKVDVGNENIQNAQLDFESVAVCLGD</sequence>
<dbReference type="Pfam" id="PF05266">
    <property type="entry name" value="DUF724"/>
    <property type="match status" value="1"/>
</dbReference>
<protein>
    <submittedName>
        <fullName evidence="4">Uncharacterized protein</fullName>
    </submittedName>
</protein>
<evidence type="ECO:0000313" key="4">
    <source>
        <dbReference type="EMBL" id="KDO64248.1"/>
    </source>
</evidence>
<keyword evidence="5" id="KW-1185">Reference proteome</keyword>
<dbReference type="InterPro" id="IPR007930">
    <property type="entry name" value="DUF724"/>
</dbReference>
<dbReference type="AlphaFoldDB" id="A0A067FAA6"/>
<dbReference type="PaxDb" id="2711-XP_006481290.1"/>
<keyword evidence="3" id="KW-0175">Coiled coil</keyword>
<organism evidence="4 5">
    <name type="scientific">Citrus sinensis</name>
    <name type="common">Sweet orange</name>
    <name type="synonym">Citrus aurantium var. sinensis</name>
    <dbReference type="NCBI Taxonomy" id="2711"/>
    <lineage>
        <taxon>Eukaryota</taxon>
        <taxon>Viridiplantae</taxon>
        <taxon>Streptophyta</taxon>
        <taxon>Embryophyta</taxon>
        <taxon>Tracheophyta</taxon>
        <taxon>Spermatophyta</taxon>
        <taxon>Magnoliopsida</taxon>
        <taxon>eudicotyledons</taxon>
        <taxon>Gunneridae</taxon>
        <taxon>Pentapetalae</taxon>
        <taxon>rosids</taxon>
        <taxon>malvids</taxon>
        <taxon>Sapindales</taxon>
        <taxon>Rutaceae</taxon>
        <taxon>Aurantioideae</taxon>
        <taxon>Citrus</taxon>
    </lineage>
</organism>
<proteinExistence type="predicted"/>
<evidence type="ECO:0000256" key="3">
    <source>
        <dbReference type="SAM" id="Coils"/>
    </source>
</evidence>
<reference evidence="4 5" key="1">
    <citation type="submission" date="2014-04" db="EMBL/GenBank/DDBJ databases">
        <authorList>
            <consortium name="International Citrus Genome Consortium"/>
            <person name="Gmitter F."/>
            <person name="Chen C."/>
            <person name="Farmerie W."/>
            <person name="Harkins T."/>
            <person name="Desany B."/>
            <person name="Mohiuddin M."/>
            <person name="Kodira C."/>
            <person name="Borodovsky M."/>
            <person name="Lomsadze A."/>
            <person name="Burns P."/>
            <person name="Jenkins J."/>
            <person name="Prochnik S."/>
            <person name="Shu S."/>
            <person name="Chapman J."/>
            <person name="Pitluck S."/>
            <person name="Schmutz J."/>
            <person name="Rokhsar D."/>
        </authorList>
    </citation>
    <scope>NUCLEOTIDE SEQUENCE</scope>
</reference>
<dbReference type="SMR" id="A0A067FAA6"/>
<dbReference type="eggNOG" id="ENOG502QTQX">
    <property type="taxonomic scope" value="Eukaryota"/>
</dbReference>
<feature type="non-terminal residue" evidence="4">
    <location>
        <position position="1"/>
    </location>
</feature>
<feature type="coiled-coil region" evidence="3">
    <location>
        <begin position="130"/>
        <end position="192"/>
    </location>
</feature>
<evidence type="ECO:0000313" key="5">
    <source>
        <dbReference type="Proteomes" id="UP000027120"/>
    </source>
</evidence>
<evidence type="ECO:0000256" key="2">
    <source>
        <dbReference type="ARBA" id="ARBA00022604"/>
    </source>
</evidence>
<name>A0A067FAA6_CITSI</name>